<dbReference type="OrthoDB" id="8565461at2"/>
<organism evidence="1 2">
    <name type="scientific">Nitrosospira multiformis (strain ATCC 25196 / NCIMB 11849 / C 71)</name>
    <dbReference type="NCBI Taxonomy" id="323848"/>
    <lineage>
        <taxon>Bacteria</taxon>
        <taxon>Pseudomonadati</taxon>
        <taxon>Pseudomonadota</taxon>
        <taxon>Betaproteobacteria</taxon>
        <taxon>Nitrosomonadales</taxon>
        <taxon>Nitrosomonadaceae</taxon>
        <taxon>Nitrosospira</taxon>
    </lineage>
</organism>
<dbReference type="RefSeq" id="WP_041352606.1">
    <property type="nucleotide sequence ID" value="NC_007614.1"/>
</dbReference>
<dbReference type="AlphaFoldDB" id="A0A1H5W354"/>
<gene>
    <name evidence="1" type="ORF">SAMN05216403_11641</name>
</gene>
<evidence type="ECO:0000313" key="2">
    <source>
        <dbReference type="Proteomes" id="UP000236751"/>
    </source>
</evidence>
<accession>A0A1H5W354</accession>
<dbReference type="EMBL" id="FNVK01000016">
    <property type="protein sequence ID" value="SEF93581.1"/>
    <property type="molecule type" value="Genomic_DNA"/>
</dbReference>
<sequence>MSLADVMLQPFLSLRSADVAEHDPLSSLTEFYEFDQGDQDLDEDESEIDLMIQLSGMVYSPKTGED</sequence>
<name>A0A1H5W354_NITMU</name>
<protein>
    <submittedName>
        <fullName evidence="1">Uncharacterized protein</fullName>
    </submittedName>
</protein>
<reference evidence="1 2" key="1">
    <citation type="submission" date="2016-10" db="EMBL/GenBank/DDBJ databases">
        <authorList>
            <person name="de Groot N.N."/>
        </authorList>
    </citation>
    <scope>NUCLEOTIDE SEQUENCE [LARGE SCALE GENOMIC DNA]</scope>
    <source>
        <strain evidence="1 2">Nl13</strain>
    </source>
</reference>
<dbReference type="Proteomes" id="UP000236751">
    <property type="component" value="Unassembled WGS sequence"/>
</dbReference>
<evidence type="ECO:0000313" key="1">
    <source>
        <dbReference type="EMBL" id="SEF93581.1"/>
    </source>
</evidence>
<proteinExistence type="predicted"/>